<evidence type="ECO:0008006" key="3">
    <source>
        <dbReference type="Google" id="ProtNLM"/>
    </source>
</evidence>
<dbReference type="AlphaFoldDB" id="A0AAD2AC37"/>
<name>A0AAD2AC37_9LAMI</name>
<evidence type="ECO:0000313" key="1">
    <source>
        <dbReference type="EMBL" id="CAI9785519.1"/>
    </source>
</evidence>
<dbReference type="EMBL" id="OU503056">
    <property type="protein sequence ID" value="CAI9785519.1"/>
    <property type="molecule type" value="Genomic_DNA"/>
</dbReference>
<accession>A0AAD2AC37</accession>
<sequence length="115" mass="13414">MVSMIVNMIGQNYRFGYRAAGDATDLVQLCKEYGIGAYIINPVMHKNHFHLFFNFSSLCEDALRNYKFDSVKGFLFDWLLGSGCQLVGQPDFEFFNTKRLPLNWWMQKFVSRFCG</sequence>
<organism evidence="1 2">
    <name type="scientific">Fraxinus pennsylvanica</name>
    <dbReference type="NCBI Taxonomy" id="56036"/>
    <lineage>
        <taxon>Eukaryota</taxon>
        <taxon>Viridiplantae</taxon>
        <taxon>Streptophyta</taxon>
        <taxon>Embryophyta</taxon>
        <taxon>Tracheophyta</taxon>
        <taxon>Spermatophyta</taxon>
        <taxon>Magnoliopsida</taxon>
        <taxon>eudicotyledons</taxon>
        <taxon>Gunneridae</taxon>
        <taxon>Pentapetalae</taxon>
        <taxon>asterids</taxon>
        <taxon>lamiids</taxon>
        <taxon>Lamiales</taxon>
        <taxon>Oleaceae</taxon>
        <taxon>Oleeae</taxon>
        <taxon>Fraxinus</taxon>
    </lineage>
</organism>
<protein>
    <recommendedName>
        <fullName evidence="3">FAD synthase</fullName>
    </recommendedName>
</protein>
<dbReference type="InterPro" id="IPR014729">
    <property type="entry name" value="Rossmann-like_a/b/a_fold"/>
</dbReference>
<evidence type="ECO:0000313" key="2">
    <source>
        <dbReference type="Proteomes" id="UP000834106"/>
    </source>
</evidence>
<keyword evidence="2" id="KW-1185">Reference proteome</keyword>
<dbReference type="Proteomes" id="UP000834106">
    <property type="component" value="Chromosome 21"/>
</dbReference>
<reference evidence="1" key="1">
    <citation type="submission" date="2023-05" db="EMBL/GenBank/DDBJ databases">
        <authorList>
            <person name="Huff M."/>
        </authorList>
    </citation>
    <scope>NUCLEOTIDE SEQUENCE</scope>
</reference>
<gene>
    <name evidence="1" type="ORF">FPE_LOCUS32949</name>
</gene>
<proteinExistence type="predicted"/>
<dbReference type="Gene3D" id="3.40.50.620">
    <property type="entry name" value="HUPs"/>
    <property type="match status" value="1"/>
</dbReference>